<feature type="region of interest" description="Disordered" evidence="1">
    <location>
        <begin position="34"/>
        <end position="54"/>
    </location>
</feature>
<feature type="compositionally biased region" description="Basic residues" evidence="1">
    <location>
        <begin position="40"/>
        <end position="54"/>
    </location>
</feature>
<comment type="caution">
    <text evidence="2">The sequence shown here is derived from an EMBL/GenBank/DDBJ whole genome shotgun (WGS) entry which is preliminary data.</text>
</comment>
<organism evidence="2 3">
    <name type="scientific">Gigaspora margarita</name>
    <dbReference type="NCBI Taxonomy" id="4874"/>
    <lineage>
        <taxon>Eukaryota</taxon>
        <taxon>Fungi</taxon>
        <taxon>Fungi incertae sedis</taxon>
        <taxon>Mucoromycota</taxon>
        <taxon>Glomeromycotina</taxon>
        <taxon>Glomeromycetes</taxon>
        <taxon>Diversisporales</taxon>
        <taxon>Gigasporaceae</taxon>
        <taxon>Gigaspora</taxon>
    </lineage>
</organism>
<name>A0ABN7WF86_GIGMA</name>
<protein>
    <submittedName>
        <fullName evidence="2">40404_t:CDS:1</fullName>
    </submittedName>
</protein>
<evidence type="ECO:0000313" key="2">
    <source>
        <dbReference type="EMBL" id="CAG8830375.1"/>
    </source>
</evidence>
<accession>A0ABN7WF86</accession>
<feature type="non-terminal residue" evidence="2">
    <location>
        <position position="1"/>
    </location>
</feature>
<proteinExistence type="predicted"/>
<evidence type="ECO:0000256" key="1">
    <source>
        <dbReference type="SAM" id="MobiDB-lite"/>
    </source>
</evidence>
<sequence length="54" mass="6075">RVSGNHWGMFVLVEEDFSELSCLINQAKKVGQAKLLNNQQKKKQKKRGSNKSSG</sequence>
<reference evidence="2 3" key="1">
    <citation type="submission" date="2021-06" db="EMBL/GenBank/DDBJ databases">
        <authorList>
            <person name="Kallberg Y."/>
            <person name="Tangrot J."/>
            <person name="Rosling A."/>
        </authorList>
    </citation>
    <scope>NUCLEOTIDE SEQUENCE [LARGE SCALE GENOMIC DNA]</scope>
    <source>
        <strain evidence="2 3">120-4 pot B 10/14</strain>
    </source>
</reference>
<dbReference type="EMBL" id="CAJVQB010042406">
    <property type="protein sequence ID" value="CAG8830375.1"/>
    <property type="molecule type" value="Genomic_DNA"/>
</dbReference>
<keyword evidence="3" id="KW-1185">Reference proteome</keyword>
<gene>
    <name evidence="2" type="ORF">GMARGA_LOCUS30292</name>
</gene>
<dbReference type="Proteomes" id="UP000789901">
    <property type="component" value="Unassembled WGS sequence"/>
</dbReference>
<evidence type="ECO:0000313" key="3">
    <source>
        <dbReference type="Proteomes" id="UP000789901"/>
    </source>
</evidence>